<keyword evidence="2" id="KW-0333">Golgi apparatus</keyword>
<keyword evidence="3" id="KW-0446">Lipid-binding</keyword>
<accession>A0A101SP09</accession>
<dbReference type="GO" id="GO:0070273">
    <property type="term" value="F:phosphatidylinositol-4-phosphate binding"/>
    <property type="evidence" value="ECO:0007669"/>
    <property type="project" value="InterPro"/>
</dbReference>
<dbReference type="Pfam" id="PF05719">
    <property type="entry name" value="GPP34"/>
    <property type="match status" value="1"/>
</dbReference>
<evidence type="ECO:0000313" key="6">
    <source>
        <dbReference type="Proteomes" id="UP000053024"/>
    </source>
</evidence>
<dbReference type="InterPro" id="IPR008628">
    <property type="entry name" value="GPP34-like"/>
</dbReference>
<dbReference type="STRING" id="285568.AQJ66_34215"/>
<name>A0A101SP09_9ACTN</name>
<dbReference type="GO" id="GO:0012505">
    <property type="term" value="C:endomembrane system"/>
    <property type="evidence" value="ECO:0007669"/>
    <property type="project" value="UniProtKB-ARBA"/>
</dbReference>
<dbReference type="AlphaFoldDB" id="A0A101SP09"/>
<organism evidence="5 6">
    <name type="scientific">Streptomyces bungoensis</name>
    <dbReference type="NCBI Taxonomy" id="285568"/>
    <lineage>
        <taxon>Bacteria</taxon>
        <taxon>Bacillati</taxon>
        <taxon>Actinomycetota</taxon>
        <taxon>Actinomycetes</taxon>
        <taxon>Kitasatosporales</taxon>
        <taxon>Streptomycetaceae</taxon>
        <taxon>Streptomyces</taxon>
    </lineage>
</organism>
<dbReference type="Proteomes" id="UP000053024">
    <property type="component" value="Unassembled WGS sequence"/>
</dbReference>
<evidence type="ECO:0000313" key="5">
    <source>
        <dbReference type="EMBL" id="KUN77333.1"/>
    </source>
</evidence>
<evidence type="ECO:0000256" key="1">
    <source>
        <dbReference type="ARBA" id="ARBA00004255"/>
    </source>
</evidence>
<dbReference type="InterPro" id="IPR038261">
    <property type="entry name" value="GPP34-like_sf"/>
</dbReference>
<dbReference type="GO" id="GO:0005737">
    <property type="term" value="C:cytoplasm"/>
    <property type="evidence" value="ECO:0007669"/>
    <property type="project" value="UniProtKB-ARBA"/>
</dbReference>
<protein>
    <recommendedName>
        <fullName evidence="7">GPP34 family phosphoprotein</fullName>
    </recommendedName>
</protein>
<gene>
    <name evidence="5" type="ORF">AQJ66_34215</name>
</gene>
<sequence>MGVLPRAGVSTSLADEVALHVAAATGGRTASWRVELGCALAGAVLLDLALAGRVVVRPGQLLINRPGPLADPVQDEVLRRLAARWRAGSAEEWIERLAPLVRDRVLDGLVARGLLFPEPGRWTVRLHPGAEREPVDPARSETVSRLLYAAHRRWAPTGRAARADEPEAVTAVCAAVASCVLAAARRLMCGY</sequence>
<proteinExistence type="predicted"/>
<dbReference type="Gene3D" id="1.10.3630.10">
    <property type="entry name" value="yeast vps74-n-term truncation variant domain like"/>
    <property type="match status" value="1"/>
</dbReference>
<reference evidence="5 6" key="1">
    <citation type="submission" date="2015-10" db="EMBL/GenBank/DDBJ databases">
        <title>Draft genome sequence of Streptomyces bungoensis DSM 41781, type strain for the species Streptomyces bungoensis.</title>
        <authorList>
            <person name="Ruckert C."/>
            <person name="Winkler A."/>
            <person name="Kalinowski J."/>
            <person name="Kampfer P."/>
            <person name="Glaeser S."/>
        </authorList>
    </citation>
    <scope>NUCLEOTIDE SEQUENCE [LARGE SCALE GENOMIC DNA]</scope>
    <source>
        <strain evidence="5 6">DSM 41781</strain>
    </source>
</reference>
<keyword evidence="6" id="KW-1185">Reference proteome</keyword>
<evidence type="ECO:0008006" key="7">
    <source>
        <dbReference type="Google" id="ProtNLM"/>
    </source>
</evidence>
<comment type="subcellular location">
    <subcellularLocation>
        <location evidence="1">Golgi apparatus membrane</location>
        <topology evidence="1">Peripheral membrane protein</topology>
        <orientation evidence="1">Cytoplasmic side</orientation>
    </subcellularLocation>
</comment>
<evidence type="ECO:0000256" key="4">
    <source>
        <dbReference type="ARBA" id="ARBA00023136"/>
    </source>
</evidence>
<evidence type="ECO:0000256" key="3">
    <source>
        <dbReference type="ARBA" id="ARBA00023121"/>
    </source>
</evidence>
<evidence type="ECO:0000256" key="2">
    <source>
        <dbReference type="ARBA" id="ARBA00023034"/>
    </source>
</evidence>
<dbReference type="EMBL" id="LMWX01000065">
    <property type="protein sequence ID" value="KUN77333.1"/>
    <property type="molecule type" value="Genomic_DNA"/>
</dbReference>
<comment type="caution">
    <text evidence="5">The sequence shown here is derived from an EMBL/GenBank/DDBJ whole genome shotgun (WGS) entry which is preliminary data.</text>
</comment>
<keyword evidence="4" id="KW-0472">Membrane</keyword>